<dbReference type="PANTHER" id="PTHR30026">
    <property type="entry name" value="OUTER MEMBRANE PROTEIN TOLC"/>
    <property type="match status" value="1"/>
</dbReference>
<dbReference type="GO" id="GO:0009279">
    <property type="term" value="C:cell outer membrane"/>
    <property type="evidence" value="ECO:0007669"/>
    <property type="project" value="UniProtKB-SubCell"/>
</dbReference>
<protein>
    <recommendedName>
        <fullName evidence="8">TolC family protein</fullName>
    </recommendedName>
</protein>
<gene>
    <name evidence="7" type="ORF">S01H1_50928</name>
</gene>
<reference evidence="7" key="1">
    <citation type="journal article" date="2014" name="Front. Microbiol.">
        <title>High frequency of phylogenetically diverse reductive dehalogenase-homologous genes in deep subseafloor sedimentary metagenomes.</title>
        <authorList>
            <person name="Kawai M."/>
            <person name="Futagami T."/>
            <person name="Toyoda A."/>
            <person name="Takaki Y."/>
            <person name="Nishi S."/>
            <person name="Hori S."/>
            <person name="Arai W."/>
            <person name="Tsubouchi T."/>
            <person name="Morono Y."/>
            <person name="Uchiyama I."/>
            <person name="Ito T."/>
            <person name="Fujiyama A."/>
            <person name="Inagaki F."/>
            <person name="Takami H."/>
        </authorList>
    </citation>
    <scope>NUCLEOTIDE SEQUENCE</scope>
    <source>
        <strain evidence="7">Expedition CK06-06</strain>
    </source>
</reference>
<dbReference type="GO" id="GO:0015562">
    <property type="term" value="F:efflux transmembrane transporter activity"/>
    <property type="evidence" value="ECO:0007669"/>
    <property type="project" value="InterPro"/>
</dbReference>
<comment type="subcellular location">
    <subcellularLocation>
        <location evidence="1">Cell outer membrane</location>
    </subcellularLocation>
</comment>
<evidence type="ECO:0000256" key="1">
    <source>
        <dbReference type="ARBA" id="ARBA00004442"/>
    </source>
</evidence>
<evidence type="ECO:0000256" key="2">
    <source>
        <dbReference type="ARBA" id="ARBA00022448"/>
    </source>
</evidence>
<keyword evidence="2" id="KW-0813">Transport</keyword>
<dbReference type="Pfam" id="PF02321">
    <property type="entry name" value="OEP"/>
    <property type="match status" value="1"/>
</dbReference>
<accession>X0VLD4</accession>
<dbReference type="SUPFAM" id="SSF56954">
    <property type="entry name" value="Outer membrane efflux proteins (OEP)"/>
    <property type="match status" value="1"/>
</dbReference>
<evidence type="ECO:0008006" key="8">
    <source>
        <dbReference type="Google" id="ProtNLM"/>
    </source>
</evidence>
<evidence type="ECO:0000313" key="7">
    <source>
        <dbReference type="EMBL" id="GAG19050.1"/>
    </source>
</evidence>
<dbReference type="Gene3D" id="1.20.1600.10">
    <property type="entry name" value="Outer membrane efflux proteins (OEP)"/>
    <property type="match status" value="1"/>
</dbReference>
<dbReference type="GO" id="GO:0015288">
    <property type="term" value="F:porin activity"/>
    <property type="evidence" value="ECO:0007669"/>
    <property type="project" value="TreeGrafter"/>
</dbReference>
<sequence length="122" mass="13797">FPIFKGFFYRNLEKKAKASLLKSKATLRQKELEVINDVSISYTNLRSSIKNLKYSKEYLKEAKTSFNIAIKNYEAGTNTILDVISSQSSLEDARAKKAKAKRDFLTSISDLAYSTGSLARKE</sequence>
<evidence type="ECO:0000256" key="5">
    <source>
        <dbReference type="ARBA" id="ARBA00023136"/>
    </source>
</evidence>
<dbReference type="PANTHER" id="PTHR30026:SF21">
    <property type="entry name" value="SLR1270 PROTEIN"/>
    <property type="match status" value="1"/>
</dbReference>
<dbReference type="EMBL" id="BARS01032838">
    <property type="protein sequence ID" value="GAG19050.1"/>
    <property type="molecule type" value="Genomic_DNA"/>
</dbReference>
<feature type="non-terminal residue" evidence="7">
    <location>
        <position position="1"/>
    </location>
</feature>
<dbReference type="InterPro" id="IPR051906">
    <property type="entry name" value="TolC-like"/>
</dbReference>
<proteinExistence type="predicted"/>
<dbReference type="InterPro" id="IPR003423">
    <property type="entry name" value="OMP_efflux"/>
</dbReference>
<evidence type="ECO:0000256" key="6">
    <source>
        <dbReference type="ARBA" id="ARBA00023237"/>
    </source>
</evidence>
<keyword evidence="6" id="KW-0998">Cell outer membrane</keyword>
<dbReference type="GO" id="GO:1990281">
    <property type="term" value="C:efflux pump complex"/>
    <property type="evidence" value="ECO:0007669"/>
    <property type="project" value="TreeGrafter"/>
</dbReference>
<evidence type="ECO:0000256" key="4">
    <source>
        <dbReference type="ARBA" id="ARBA00022692"/>
    </source>
</evidence>
<keyword evidence="5" id="KW-0472">Membrane</keyword>
<keyword evidence="4" id="KW-0812">Transmembrane</keyword>
<keyword evidence="3" id="KW-1134">Transmembrane beta strand</keyword>
<comment type="caution">
    <text evidence="7">The sequence shown here is derived from an EMBL/GenBank/DDBJ whole genome shotgun (WGS) entry which is preliminary data.</text>
</comment>
<organism evidence="7">
    <name type="scientific">marine sediment metagenome</name>
    <dbReference type="NCBI Taxonomy" id="412755"/>
    <lineage>
        <taxon>unclassified sequences</taxon>
        <taxon>metagenomes</taxon>
        <taxon>ecological metagenomes</taxon>
    </lineage>
</organism>
<name>X0VLD4_9ZZZZ</name>
<dbReference type="AlphaFoldDB" id="X0VLD4"/>
<evidence type="ECO:0000256" key="3">
    <source>
        <dbReference type="ARBA" id="ARBA00022452"/>
    </source>
</evidence>